<evidence type="ECO:0000259" key="14">
    <source>
        <dbReference type="SMART" id="SM00382"/>
    </source>
</evidence>
<keyword evidence="8" id="KW-0653">Protein transport</keyword>
<dbReference type="InterPro" id="IPR000897">
    <property type="entry name" value="SRP54_GTPase_dom"/>
</dbReference>
<dbReference type="InterPro" id="IPR027417">
    <property type="entry name" value="P-loop_NTPase"/>
</dbReference>
<dbReference type="InterPro" id="IPR020006">
    <property type="entry name" value="FlhF"/>
</dbReference>
<evidence type="ECO:0000256" key="11">
    <source>
        <dbReference type="ARBA" id="ARBA00023225"/>
    </source>
</evidence>
<dbReference type="Proteomes" id="UP001597452">
    <property type="component" value="Unassembled WGS sequence"/>
</dbReference>
<dbReference type="SUPFAM" id="SSF52540">
    <property type="entry name" value="P-loop containing nucleoside triphosphate hydrolases"/>
    <property type="match status" value="1"/>
</dbReference>
<evidence type="ECO:0000256" key="6">
    <source>
        <dbReference type="ARBA" id="ARBA00022741"/>
    </source>
</evidence>
<accession>A0ABW5Q994</accession>
<name>A0ABW5Q994_9BACI</name>
<dbReference type="Gene3D" id="3.40.50.300">
    <property type="entry name" value="P-loop containing nucleotide triphosphate hydrolases"/>
    <property type="match status" value="1"/>
</dbReference>
<evidence type="ECO:0000256" key="3">
    <source>
        <dbReference type="ARBA" id="ARBA00014919"/>
    </source>
</evidence>
<comment type="caution">
    <text evidence="16">The sequence shown here is derived from an EMBL/GenBank/DDBJ whole genome shotgun (WGS) entry which is preliminary data.</text>
</comment>
<keyword evidence="17" id="KW-1185">Reference proteome</keyword>
<evidence type="ECO:0000256" key="2">
    <source>
        <dbReference type="ARBA" id="ARBA00008531"/>
    </source>
</evidence>
<keyword evidence="16" id="KW-0966">Cell projection</keyword>
<dbReference type="NCBIfam" id="TIGR03499">
    <property type="entry name" value="FlhF"/>
    <property type="match status" value="1"/>
</dbReference>
<evidence type="ECO:0000256" key="4">
    <source>
        <dbReference type="ARBA" id="ARBA00022448"/>
    </source>
</evidence>
<evidence type="ECO:0000256" key="7">
    <source>
        <dbReference type="ARBA" id="ARBA00022795"/>
    </source>
</evidence>
<comment type="similarity">
    <text evidence="2">Belongs to the GTP-binding SRP family.</text>
</comment>
<evidence type="ECO:0000313" key="17">
    <source>
        <dbReference type="Proteomes" id="UP001597452"/>
    </source>
</evidence>
<evidence type="ECO:0000256" key="10">
    <source>
        <dbReference type="ARBA" id="ARBA00023136"/>
    </source>
</evidence>
<comment type="function">
    <text evidence="12">Necessary for flagellar biosynthesis. May be involved in translocation of the flagellum.</text>
</comment>
<keyword evidence="11" id="KW-1006">Bacterial flagellum protein export</keyword>
<keyword evidence="4" id="KW-0813">Transport</keyword>
<evidence type="ECO:0000259" key="15">
    <source>
        <dbReference type="SMART" id="SM00962"/>
    </source>
</evidence>
<dbReference type="PANTHER" id="PTHR43134:SF3">
    <property type="entry name" value="FLAGELLAR BIOSYNTHESIS PROTEIN FLHF"/>
    <property type="match status" value="1"/>
</dbReference>
<dbReference type="EMBL" id="JBHUMZ010000016">
    <property type="protein sequence ID" value="MFD2638291.1"/>
    <property type="molecule type" value="Genomic_DNA"/>
</dbReference>
<feature type="domain" description="AAA+ ATPase" evidence="14">
    <location>
        <begin position="175"/>
        <end position="317"/>
    </location>
</feature>
<keyword evidence="9" id="KW-0342">GTP-binding</keyword>
<keyword evidence="16" id="KW-0969">Cilium</keyword>
<dbReference type="SMART" id="SM00962">
    <property type="entry name" value="SRP54"/>
    <property type="match status" value="1"/>
</dbReference>
<evidence type="ECO:0000256" key="13">
    <source>
        <dbReference type="NCBIfam" id="TIGR03499"/>
    </source>
</evidence>
<keyword evidence="5" id="KW-1003">Cell membrane</keyword>
<sequence length="370" mass="42821">MKVKKYTASTMPEAMKVVRSELGQSAVILNSREQKTRGFLGLFRKKYIEVFAAIDPNPRDHHKDKRSIRFETNKPQRTEVKQPSDHVLKELELLKQQLSTTQDHQTLLPGPIQAIITGLRDQDVDQNVLNQLSPYLLEKYYGEQLKSEEQLKGVTKQFFLQRLEHIETDQPKMCESKYVYLFGPTGVGKTTTIAKLAASQSISEGKKVAFITLDTYRIAAIDQLKTYAKILNVPIEVAYSKEDLKKAKEKFYQYDVIFIDSAGRNYRKDEYIEQIQDYVDFKANDEVYCVLSLTSKQKDLEDIYSRFSKLNINRVIFTKIDETTQFGPIYNLWNKYKFKMSYLTNGQNVPDDIQDASPELIVDMLVGDKE</sequence>
<keyword evidence="6" id="KW-0547">Nucleotide-binding</keyword>
<gene>
    <name evidence="16" type="primary">flhF</name>
    <name evidence="16" type="ORF">ACFSW4_05400</name>
</gene>
<comment type="subcellular location">
    <subcellularLocation>
        <location evidence="1">Cell membrane</location>
        <topology evidence="1">Peripheral membrane protein</topology>
        <orientation evidence="1">Cytoplasmic side</orientation>
    </subcellularLocation>
</comment>
<feature type="domain" description="SRP54-type proteins GTP-binding" evidence="15">
    <location>
        <begin position="176"/>
        <end position="367"/>
    </location>
</feature>
<dbReference type="SMART" id="SM00382">
    <property type="entry name" value="AAA"/>
    <property type="match status" value="1"/>
</dbReference>
<dbReference type="InterPro" id="IPR047040">
    <property type="entry name" value="FlhF__GTPase_dom"/>
</dbReference>
<evidence type="ECO:0000256" key="1">
    <source>
        <dbReference type="ARBA" id="ARBA00004413"/>
    </source>
</evidence>
<proteinExistence type="inferred from homology"/>
<organism evidence="16 17">
    <name type="scientific">Piscibacillus salipiscarius</name>
    <dbReference type="NCBI Taxonomy" id="299480"/>
    <lineage>
        <taxon>Bacteria</taxon>
        <taxon>Bacillati</taxon>
        <taxon>Bacillota</taxon>
        <taxon>Bacilli</taxon>
        <taxon>Bacillales</taxon>
        <taxon>Bacillaceae</taxon>
        <taxon>Piscibacillus</taxon>
    </lineage>
</organism>
<dbReference type="RefSeq" id="WP_377327947.1">
    <property type="nucleotide sequence ID" value="NZ_JBHUMZ010000016.1"/>
</dbReference>
<evidence type="ECO:0000256" key="5">
    <source>
        <dbReference type="ARBA" id="ARBA00022475"/>
    </source>
</evidence>
<reference evidence="17" key="1">
    <citation type="journal article" date="2019" name="Int. J. Syst. Evol. Microbiol.">
        <title>The Global Catalogue of Microorganisms (GCM) 10K type strain sequencing project: providing services to taxonomists for standard genome sequencing and annotation.</title>
        <authorList>
            <consortium name="The Broad Institute Genomics Platform"/>
            <consortium name="The Broad Institute Genome Sequencing Center for Infectious Disease"/>
            <person name="Wu L."/>
            <person name="Ma J."/>
        </authorList>
    </citation>
    <scope>NUCLEOTIDE SEQUENCE [LARGE SCALE GENOMIC DNA]</scope>
    <source>
        <strain evidence="17">TISTR 1571</strain>
    </source>
</reference>
<dbReference type="InterPro" id="IPR003593">
    <property type="entry name" value="AAA+_ATPase"/>
</dbReference>
<evidence type="ECO:0000256" key="8">
    <source>
        <dbReference type="ARBA" id="ARBA00022927"/>
    </source>
</evidence>
<keyword evidence="10" id="KW-0472">Membrane</keyword>
<evidence type="ECO:0000256" key="12">
    <source>
        <dbReference type="ARBA" id="ARBA00025337"/>
    </source>
</evidence>
<protein>
    <recommendedName>
        <fullName evidence="3 13">Flagellar biosynthesis protein FlhF</fullName>
    </recommendedName>
</protein>
<keyword evidence="16" id="KW-0282">Flagellum</keyword>
<dbReference type="Pfam" id="PF00448">
    <property type="entry name" value="SRP54"/>
    <property type="match status" value="1"/>
</dbReference>
<keyword evidence="7" id="KW-1005">Bacterial flagellum biogenesis</keyword>
<evidence type="ECO:0000313" key="16">
    <source>
        <dbReference type="EMBL" id="MFD2638291.1"/>
    </source>
</evidence>
<dbReference type="CDD" id="cd17873">
    <property type="entry name" value="FlhF"/>
    <property type="match status" value="1"/>
</dbReference>
<evidence type="ECO:0000256" key="9">
    <source>
        <dbReference type="ARBA" id="ARBA00023134"/>
    </source>
</evidence>
<dbReference type="PANTHER" id="PTHR43134">
    <property type="entry name" value="SIGNAL RECOGNITION PARTICLE RECEPTOR SUBUNIT ALPHA"/>
    <property type="match status" value="1"/>
</dbReference>
<dbReference type="Gene3D" id="1.20.120.1380">
    <property type="entry name" value="Flagellar FlhF biosynthesis protein, N domain"/>
    <property type="match status" value="1"/>
</dbReference>